<feature type="transmembrane region" description="Helical" evidence="1">
    <location>
        <begin position="116"/>
        <end position="134"/>
    </location>
</feature>
<proteinExistence type="predicted"/>
<sequence length="142" mass="16867">MKRLSLLLLFEILVSISIGFLMSKMSWIGRMGINLFRNEYKILKVWWKTALIVLSIQLLLILIQYIIKRTCKVTISKLLFFLFLLSGCIGLVYTYHDFSTVYEHRIMKERFHLGGYLFWIGWIASNLYFLVTPYQKTVQIND</sequence>
<dbReference type="RefSeq" id="WP_073961185.1">
    <property type="nucleotide sequence ID" value="NZ_FCOR01000002.1"/>
</dbReference>
<evidence type="ECO:0000313" key="3">
    <source>
        <dbReference type="Proteomes" id="UP000182761"/>
    </source>
</evidence>
<feature type="transmembrane region" description="Helical" evidence="1">
    <location>
        <begin position="45"/>
        <end position="66"/>
    </location>
</feature>
<protein>
    <submittedName>
        <fullName evidence="2">Uncharacterized protein</fullName>
    </submittedName>
</protein>
<evidence type="ECO:0000256" key="1">
    <source>
        <dbReference type="SAM" id="Phobius"/>
    </source>
</evidence>
<dbReference type="Proteomes" id="UP000182761">
    <property type="component" value="Unassembled WGS sequence"/>
</dbReference>
<organism evidence="2 3">
    <name type="scientific">Apibacter mensalis</name>
    <dbReference type="NCBI Taxonomy" id="1586267"/>
    <lineage>
        <taxon>Bacteria</taxon>
        <taxon>Pseudomonadati</taxon>
        <taxon>Bacteroidota</taxon>
        <taxon>Flavobacteriia</taxon>
        <taxon>Flavobacteriales</taxon>
        <taxon>Weeksellaceae</taxon>
        <taxon>Apibacter</taxon>
    </lineage>
</organism>
<accession>A0A0X3ANW7</accession>
<gene>
    <name evidence="2" type="ORF">Ga0061079_102124</name>
</gene>
<keyword evidence="3" id="KW-1185">Reference proteome</keyword>
<feature type="transmembrane region" description="Helical" evidence="1">
    <location>
        <begin position="78"/>
        <end position="96"/>
    </location>
</feature>
<reference evidence="2 3" key="1">
    <citation type="submission" date="2016-01" db="EMBL/GenBank/DDBJ databases">
        <authorList>
            <person name="McClelland M."/>
            <person name="Jain A."/>
            <person name="Saraogi P."/>
            <person name="Mendelson R."/>
            <person name="Westerman R."/>
            <person name="SanMiguel P."/>
            <person name="Csonka L."/>
        </authorList>
    </citation>
    <scope>NUCLEOTIDE SEQUENCE [LARGE SCALE GENOMIC DNA]</scope>
    <source>
        <strain evidence="2 3">R-53146</strain>
    </source>
</reference>
<keyword evidence="1" id="KW-0472">Membrane</keyword>
<evidence type="ECO:0000313" key="2">
    <source>
        <dbReference type="EMBL" id="CVK15578.1"/>
    </source>
</evidence>
<feature type="transmembrane region" description="Helical" evidence="1">
    <location>
        <begin position="7"/>
        <end position="25"/>
    </location>
</feature>
<name>A0A0X3ANW7_9FLAO</name>
<dbReference type="EMBL" id="FCOR01000002">
    <property type="protein sequence ID" value="CVK15578.1"/>
    <property type="molecule type" value="Genomic_DNA"/>
</dbReference>
<keyword evidence="1" id="KW-0812">Transmembrane</keyword>
<keyword evidence="1" id="KW-1133">Transmembrane helix</keyword>
<dbReference type="AlphaFoldDB" id="A0A0X3ANW7"/>
<dbReference type="OrthoDB" id="1149093at2"/>